<evidence type="ECO:0000313" key="8">
    <source>
        <dbReference type="EMBL" id="CAF1436953.1"/>
    </source>
</evidence>
<dbReference type="InterPro" id="IPR012337">
    <property type="entry name" value="RNaseH-like_sf"/>
</dbReference>
<evidence type="ECO:0000259" key="7">
    <source>
        <dbReference type="Pfam" id="PF05699"/>
    </source>
</evidence>
<dbReference type="Proteomes" id="UP000663828">
    <property type="component" value="Unassembled WGS sequence"/>
</dbReference>
<dbReference type="InterPro" id="IPR008906">
    <property type="entry name" value="HATC_C_dom"/>
</dbReference>
<feature type="compositionally biased region" description="Basic and acidic residues" evidence="6">
    <location>
        <begin position="576"/>
        <end position="585"/>
    </location>
</feature>
<dbReference type="PANTHER" id="PTHR46481:SF10">
    <property type="entry name" value="ZINC FINGER BED DOMAIN-CONTAINING PROTEIN 39"/>
    <property type="match status" value="1"/>
</dbReference>
<feature type="domain" description="HAT C-terminal dimerisation" evidence="7">
    <location>
        <begin position="474"/>
        <end position="556"/>
    </location>
</feature>
<dbReference type="OrthoDB" id="2438421at2759"/>
<name>A0A816C3Y9_ADIRI</name>
<evidence type="ECO:0000256" key="2">
    <source>
        <dbReference type="ARBA" id="ARBA00022723"/>
    </source>
</evidence>
<dbReference type="GO" id="GO:0046983">
    <property type="term" value="F:protein dimerization activity"/>
    <property type="evidence" value="ECO:0007669"/>
    <property type="project" value="InterPro"/>
</dbReference>
<dbReference type="GO" id="GO:0008270">
    <property type="term" value="F:zinc ion binding"/>
    <property type="evidence" value="ECO:0007669"/>
    <property type="project" value="UniProtKB-KW"/>
</dbReference>
<evidence type="ECO:0000256" key="5">
    <source>
        <dbReference type="ARBA" id="ARBA00023242"/>
    </source>
</evidence>
<proteinExistence type="predicted"/>
<dbReference type="Gene3D" id="1.10.10.1070">
    <property type="entry name" value="Zinc finger, BED domain-containing"/>
    <property type="match status" value="1"/>
</dbReference>
<keyword evidence="2" id="KW-0479">Metal-binding</keyword>
<dbReference type="InterPro" id="IPR052035">
    <property type="entry name" value="ZnF_BED_domain_contain"/>
</dbReference>
<evidence type="ECO:0000313" key="10">
    <source>
        <dbReference type="Proteomes" id="UP000663828"/>
    </source>
</evidence>
<dbReference type="SUPFAM" id="SSF53098">
    <property type="entry name" value="Ribonuclease H-like"/>
    <property type="match status" value="1"/>
</dbReference>
<accession>A0A816C3Y9</accession>
<dbReference type="Pfam" id="PF05699">
    <property type="entry name" value="Dimer_Tnp_hAT"/>
    <property type="match status" value="1"/>
</dbReference>
<feature type="compositionally biased region" description="Polar residues" evidence="6">
    <location>
        <begin position="16"/>
        <end position="29"/>
    </location>
</feature>
<keyword evidence="5" id="KW-0539">Nucleus</keyword>
<dbReference type="EMBL" id="CAJNOJ010000407">
    <property type="protein sequence ID" value="CAF1436953.1"/>
    <property type="molecule type" value="Genomic_DNA"/>
</dbReference>
<evidence type="ECO:0000256" key="4">
    <source>
        <dbReference type="ARBA" id="ARBA00022833"/>
    </source>
</evidence>
<reference evidence="9" key="1">
    <citation type="submission" date="2021-02" db="EMBL/GenBank/DDBJ databases">
        <authorList>
            <person name="Nowell W R."/>
        </authorList>
    </citation>
    <scope>NUCLEOTIDE SEQUENCE</scope>
</reference>
<evidence type="ECO:0000256" key="6">
    <source>
        <dbReference type="SAM" id="MobiDB-lite"/>
    </source>
</evidence>
<dbReference type="GO" id="GO:0005634">
    <property type="term" value="C:nucleus"/>
    <property type="evidence" value="ECO:0007669"/>
    <property type="project" value="UniProtKB-SubCell"/>
</dbReference>
<protein>
    <recommendedName>
        <fullName evidence="7">HAT C-terminal dimerisation domain-containing protein</fullName>
    </recommendedName>
</protein>
<keyword evidence="3" id="KW-0863">Zinc-finger</keyword>
<organism evidence="9 10">
    <name type="scientific">Adineta ricciae</name>
    <name type="common">Rotifer</name>
    <dbReference type="NCBI Taxonomy" id="249248"/>
    <lineage>
        <taxon>Eukaryota</taxon>
        <taxon>Metazoa</taxon>
        <taxon>Spiralia</taxon>
        <taxon>Gnathifera</taxon>
        <taxon>Rotifera</taxon>
        <taxon>Eurotatoria</taxon>
        <taxon>Bdelloidea</taxon>
        <taxon>Adinetida</taxon>
        <taxon>Adinetidae</taxon>
        <taxon>Adineta</taxon>
    </lineage>
</organism>
<feature type="region of interest" description="Disordered" evidence="6">
    <location>
        <begin position="568"/>
        <end position="618"/>
    </location>
</feature>
<dbReference type="AlphaFoldDB" id="A0A816C3Y9"/>
<dbReference type="PANTHER" id="PTHR46481">
    <property type="entry name" value="ZINC FINGER BED DOMAIN-CONTAINING PROTEIN 4"/>
    <property type="match status" value="1"/>
</dbReference>
<comment type="caution">
    <text evidence="9">The sequence shown here is derived from an EMBL/GenBank/DDBJ whole genome shotgun (WGS) entry which is preliminary data.</text>
</comment>
<dbReference type="Proteomes" id="UP000663852">
    <property type="component" value="Unassembled WGS sequence"/>
</dbReference>
<feature type="region of interest" description="Disordered" evidence="6">
    <location>
        <begin position="1"/>
        <end position="32"/>
    </location>
</feature>
<evidence type="ECO:0000256" key="3">
    <source>
        <dbReference type="ARBA" id="ARBA00022771"/>
    </source>
</evidence>
<dbReference type="EMBL" id="CAJNOR010007478">
    <property type="protein sequence ID" value="CAF1617973.1"/>
    <property type="molecule type" value="Genomic_DNA"/>
</dbReference>
<gene>
    <name evidence="8" type="ORF">EDS130_LOCUS38592</name>
    <name evidence="9" type="ORF">XAT740_LOCUS49835</name>
</gene>
<keyword evidence="4" id="KW-0862">Zinc</keyword>
<evidence type="ECO:0000313" key="9">
    <source>
        <dbReference type="EMBL" id="CAF1617973.1"/>
    </source>
</evidence>
<sequence length="618" mass="71101">MSNHIKACKKKDQPDTAPQDSHVSLSSKNDTPKRISSKVKKLITDACVEFSSLDNRPFETVKGAGFLRLMEAVFAAGQRLSALPSVQVTDLIPDSTTISRNINQVYKLRTDQLIQWCKTIDSYCITVDFWTEGHTGIHFGGISLHHIDKNNQLHVFILGCYPYDESDQKAPSVRTFVERILDEYGLKLDDGKYVMSDNENKMKSTFNFKCKRIGCSSHYLNKQLEHGFTSETIDKQPVDCTEVQELFDNIKALIAHIRRSHKQLKLSRKLQVYSETRFNGAFYMLNVFLVVFDELFPIINGSHLENYIKIDKTFLQEVCEFLVPFDNVFQQLSVTDRPTLHRVIPLRQYLLNSCKTEPEDHSGIKKLKEFLRKRIEKCWILEDEHYLATIVHPRLKHFHMGAPGDKEKAVHLLKLAIQNQITSKPTSSNLSPFPDTTANNMPCNKYSNLSNGKSLLAQCFDQVSNPEPFHIVECEEYLNSTTNSDENDDDNILEYWTKQQNRFPNIHSLARKVLAIPASNTEVERLFSCSKMVVTDNRTRLDAEKLNKIIFLRKNLYSLKQLEKKEEVIQGSQKRKSMDEWKVDSEGESEGEQRTPSIVKRHRIGDNNSAPSEDELEE</sequence>
<dbReference type="SUPFAM" id="SSF140996">
    <property type="entry name" value="Hermes dimerisation domain"/>
    <property type="match status" value="1"/>
</dbReference>
<evidence type="ECO:0000256" key="1">
    <source>
        <dbReference type="ARBA" id="ARBA00004123"/>
    </source>
</evidence>
<comment type="subcellular location">
    <subcellularLocation>
        <location evidence="1">Nucleus</location>
    </subcellularLocation>
</comment>
<keyword evidence="10" id="KW-1185">Reference proteome</keyword>